<dbReference type="Proteomes" id="UP000688947">
    <property type="component" value="Unassembled WGS sequence"/>
</dbReference>
<dbReference type="VEuPathDB" id="FungiDB:PC110_g3077"/>
<proteinExistence type="predicted"/>
<dbReference type="Pfam" id="PF03184">
    <property type="entry name" value="DDE_1"/>
    <property type="match status" value="1"/>
</dbReference>
<feature type="domain" description="DDE-1" evidence="1">
    <location>
        <begin position="8"/>
        <end position="68"/>
    </location>
</feature>
<accession>A0A8T1V210</accession>
<evidence type="ECO:0000313" key="3">
    <source>
        <dbReference type="Proteomes" id="UP000688947"/>
    </source>
</evidence>
<dbReference type="GO" id="GO:0003676">
    <property type="term" value="F:nucleic acid binding"/>
    <property type="evidence" value="ECO:0007669"/>
    <property type="project" value="InterPro"/>
</dbReference>
<dbReference type="EMBL" id="JAENGZ010000024">
    <property type="protein sequence ID" value="KAG6973180.1"/>
    <property type="molecule type" value="Genomic_DNA"/>
</dbReference>
<gene>
    <name evidence="2" type="ORF">JG687_00001082</name>
</gene>
<protein>
    <recommendedName>
        <fullName evidence="1">DDE-1 domain-containing protein</fullName>
    </recommendedName>
</protein>
<organism evidence="2 3">
    <name type="scientific">Phytophthora cactorum</name>
    <dbReference type="NCBI Taxonomy" id="29920"/>
    <lineage>
        <taxon>Eukaryota</taxon>
        <taxon>Sar</taxon>
        <taxon>Stramenopiles</taxon>
        <taxon>Oomycota</taxon>
        <taxon>Peronosporomycetes</taxon>
        <taxon>Peronosporales</taxon>
        <taxon>Peronosporaceae</taxon>
        <taxon>Phytophthora</taxon>
    </lineage>
</organism>
<evidence type="ECO:0000313" key="2">
    <source>
        <dbReference type="EMBL" id="KAG6973180.1"/>
    </source>
</evidence>
<dbReference type="VEuPathDB" id="FungiDB:PC110_g13061"/>
<reference evidence="2" key="1">
    <citation type="submission" date="2021-01" db="EMBL/GenBank/DDBJ databases">
        <title>Phytophthora aleatoria, a newly-described species from Pinus radiata is distinct from Phytophthora cactorum isolates based on comparative genomics.</title>
        <authorList>
            <person name="Mcdougal R."/>
            <person name="Panda P."/>
            <person name="Williams N."/>
            <person name="Studholme D.J."/>
        </authorList>
    </citation>
    <scope>NUCLEOTIDE SEQUENCE</scope>
    <source>
        <strain evidence="2">NZFS 3830</strain>
    </source>
</reference>
<comment type="caution">
    <text evidence="2">The sequence shown here is derived from an EMBL/GenBank/DDBJ whole genome shotgun (WGS) entry which is preliminary data.</text>
</comment>
<dbReference type="OrthoDB" id="161349at2759"/>
<sequence length="293" mass="33182">MHPGPLALYVDNLKCHVNTESEEALAAWGTELVPLPKNTTSVLQPLDVGVMGPFKQKLRAITLSFELNAVGSSGHLPLRERLLTIQRMSAPEKRKRLVERVIVAWDAADALFGDLYRPVDLETQIQRHIAETSQADALFGEQLYRPVGEEEDDNHGKGRDEQLIASESDELERQHYLQRILSIEKGMQEADNEVKHRIDTMKRILELKDPMEQLSEYLALKQEARREDDVDIVEDLVHCANRMTNEEDSEVAILGAFFFLCDRQQPRTRGMAAMLPVVAAMMEASNGMDHPPF</sequence>
<evidence type="ECO:0000259" key="1">
    <source>
        <dbReference type="Pfam" id="PF03184"/>
    </source>
</evidence>
<dbReference type="InterPro" id="IPR004875">
    <property type="entry name" value="DDE_SF_endonuclease_dom"/>
</dbReference>
<dbReference type="AlphaFoldDB" id="A0A8T1V210"/>
<name>A0A8T1V210_9STRA</name>